<evidence type="ECO:0000256" key="1">
    <source>
        <dbReference type="ARBA" id="ARBA00004370"/>
    </source>
</evidence>
<comment type="pathway">
    <text evidence="16">Cell wall biogenesis; peptidoglycan biosynthesis.</text>
</comment>
<evidence type="ECO:0000256" key="4">
    <source>
        <dbReference type="ARBA" id="ARBA00022618"/>
    </source>
</evidence>
<dbReference type="RefSeq" id="WP_071071365.1">
    <property type="nucleotide sequence ID" value="NZ_CP017755.1"/>
</dbReference>
<evidence type="ECO:0000256" key="6">
    <source>
        <dbReference type="ARBA" id="ARBA00022670"/>
    </source>
</evidence>
<dbReference type="Gene3D" id="3.30.450.330">
    <property type="match status" value="1"/>
</dbReference>
<comment type="catalytic activity">
    <reaction evidence="16">
        <text>Preferential cleavage: (Ac)2-L-Lys-D-Ala-|-D-Ala. Also transpeptidation of peptidyl-alanyl moieties that are N-acyl substituents of D-alanine.</text>
        <dbReference type="EC" id="3.4.16.4"/>
    </reaction>
</comment>
<protein>
    <recommendedName>
        <fullName evidence="16">Peptidoglycan D,D-transpeptidase FtsI</fullName>
        <ecNumber evidence="16">3.4.16.4</ecNumber>
    </recommendedName>
    <alternativeName>
        <fullName evidence="16">Penicillin-binding protein 3</fullName>
        <shortName evidence="16">PBP-3</shortName>
    </alternativeName>
</protein>
<dbReference type="InterPro" id="IPR036138">
    <property type="entry name" value="PBP_dimer_sf"/>
</dbReference>
<comment type="subcellular location">
    <subcellularLocation>
        <location evidence="16">Cell inner membrane</location>
        <topology evidence="16">Single-pass membrane protein</topology>
    </subcellularLocation>
    <subcellularLocation>
        <location evidence="1">Membrane</location>
    </subcellularLocation>
</comment>
<accession>A0ABM6FAF8</accession>
<dbReference type="Pfam" id="PF03717">
    <property type="entry name" value="PBP_dimer"/>
    <property type="match status" value="1"/>
</dbReference>
<keyword evidence="6 16" id="KW-0645">Protease</keyword>
<evidence type="ECO:0000313" key="20">
    <source>
        <dbReference type="EMBL" id="AOZ08684.1"/>
    </source>
</evidence>
<keyword evidence="10 16" id="KW-0573">Peptidoglycan synthesis</keyword>
<dbReference type="SUPFAM" id="SSF56519">
    <property type="entry name" value="Penicillin binding protein dimerisation domain"/>
    <property type="match status" value="1"/>
</dbReference>
<dbReference type="InterPro" id="IPR037532">
    <property type="entry name" value="FtsI_transpept"/>
</dbReference>
<evidence type="ECO:0000256" key="9">
    <source>
        <dbReference type="ARBA" id="ARBA00022960"/>
    </source>
</evidence>
<evidence type="ECO:0000256" key="12">
    <source>
        <dbReference type="ARBA" id="ARBA00023136"/>
    </source>
</evidence>
<keyword evidence="12 16" id="KW-0472">Membrane</keyword>
<dbReference type="Gene3D" id="3.40.710.10">
    <property type="entry name" value="DD-peptidase/beta-lactamase superfamily"/>
    <property type="match status" value="1"/>
</dbReference>
<keyword evidence="5 16" id="KW-0121">Carboxypeptidase</keyword>
<keyword evidence="2 16" id="KW-1003">Cell membrane</keyword>
<dbReference type="PANTHER" id="PTHR30627:SF1">
    <property type="entry name" value="PEPTIDOGLYCAN D,D-TRANSPEPTIDASE FTSI"/>
    <property type="match status" value="1"/>
</dbReference>
<feature type="region of interest" description="Disordered" evidence="17">
    <location>
        <begin position="581"/>
        <end position="602"/>
    </location>
</feature>
<organism evidence="20 21">
    <name type="scientific">Cupriavidus malaysiensis</name>
    <dbReference type="NCBI Taxonomy" id="367825"/>
    <lineage>
        <taxon>Bacteria</taxon>
        <taxon>Pseudomonadati</taxon>
        <taxon>Pseudomonadota</taxon>
        <taxon>Betaproteobacteria</taxon>
        <taxon>Burkholderiales</taxon>
        <taxon>Burkholderiaceae</taxon>
        <taxon>Cupriavidus</taxon>
    </lineage>
</organism>
<name>A0ABM6FAF8_9BURK</name>
<gene>
    <name evidence="16" type="primary">ftsI</name>
    <name evidence="20" type="ORF">BKK80_22405</name>
</gene>
<keyword evidence="15 16" id="KW-0961">Cell wall biogenesis/degradation</keyword>
<proteinExistence type="inferred from homology"/>
<evidence type="ECO:0000256" key="17">
    <source>
        <dbReference type="SAM" id="MobiDB-lite"/>
    </source>
</evidence>
<evidence type="ECO:0000256" key="2">
    <source>
        <dbReference type="ARBA" id="ARBA00022475"/>
    </source>
</evidence>
<feature type="domain" description="Penicillin-binding protein transpeptidase" evidence="18">
    <location>
        <begin position="259"/>
        <end position="556"/>
    </location>
</feature>
<evidence type="ECO:0000256" key="7">
    <source>
        <dbReference type="ARBA" id="ARBA00022692"/>
    </source>
</evidence>
<evidence type="ECO:0000256" key="8">
    <source>
        <dbReference type="ARBA" id="ARBA00022801"/>
    </source>
</evidence>
<dbReference type="Proteomes" id="UP000177515">
    <property type="component" value="Chromosome 2"/>
</dbReference>
<feature type="transmembrane region" description="Helical" evidence="16">
    <location>
        <begin position="29"/>
        <end position="49"/>
    </location>
</feature>
<evidence type="ECO:0000256" key="3">
    <source>
        <dbReference type="ARBA" id="ARBA00022519"/>
    </source>
</evidence>
<dbReference type="EC" id="3.4.16.4" evidence="16"/>
<dbReference type="HAMAP" id="MF_02080">
    <property type="entry name" value="FtsI_transpept"/>
    <property type="match status" value="1"/>
</dbReference>
<feature type="domain" description="Penicillin-binding protein dimerisation" evidence="19">
    <location>
        <begin position="71"/>
        <end position="217"/>
    </location>
</feature>
<dbReference type="InterPro" id="IPR001460">
    <property type="entry name" value="PCN-bd_Tpept"/>
</dbReference>
<evidence type="ECO:0000256" key="13">
    <source>
        <dbReference type="ARBA" id="ARBA00023210"/>
    </source>
</evidence>
<evidence type="ECO:0000259" key="19">
    <source>
        <dbReference type="Pfam" id="PF03717"/>
    </source>
</evidence>
<sequence length="602" mass="64650">MHRNRPNRNVKFSASPVLQTRTSLWRSKLVVGFITLAFGGLVSRAFWIAGPGNSFFIAQGEKRYEHAIVMPAVRGKIEDRDGHVLATSLPMRTIWAVPAEVPADLPDQQLAQAGKLLEMPVHELRSKLIGERKFVYVKRQVSPEVGKQIEALGIPGVYESSEYKRFYPEGEVTAHVVGFTNVEDKGQEGMELGEETQLEGRSGVRHVIKDRIGHTIEDLDDSTPARVGADVRLTLDTRVQYVAYQALKNALERTGAKAGMAVVIDVKAGQVLALANLPTYNPNDREHLTGEQLRNRVFTDVFEPGSILKPFTMALALDLHRLTPATLIDTGPGRYVFEGATITDDSANGVLTAAGVIQKSSNIGMTKVSTMLHAEEMWDMFTEIGLGQAPKLGFPGAVTGRVRPFKKWRPIEQATMAYGYGISASLFQLARAYTIFANDGMLAPITILQGDPAAQTKGVRVIDSKTAAEMRQMLAGVVSVGGTATTAQVDGYSIGGKTGTAYKAGAHGYDHSKYRASFVGLAPLSAPRLVIAVSIDEPKASQHFGGQAAGPAFAEIASQALPLLGIRPDLPFKPGAILAAPTDMPQDNLPAGKPGGPLGGHA</sequence>
<dbReference type="InterPro" id="IPR005311">
    <property type="entry name" value="PBP_dimer"/>
</dbReference>
<keyword evidence="7 16" id="KW-0812">Transmembrane</keyword>
<keyword evidence="21" id="KW-1185">Reference proteome</keyword>
<dbReference type="Gene3D" id="1.10.150.770">
    <property type="match status" value="1"/>
</dbReference>
<dbReference type="InterPro" id="IPR012338">
    <property type="entry name" value="Beta-lactam/transpept-like"/>
</dbReference>
<comment type="function">
    <text evidence="16">Catalyzes cross-linking of the peptidoglycan cell wall at the division septum.</text>
</comment>
<dbReference type="SUPFAM" id="SSF56601">
    <property type="entry name" value="beta-lactamase/transpeptidase-like"/>
    <property type="match status" value="1"/>
</dbReference>
<feature type="compositionally biased region" description="Gly residues" evidence="17">
    <location>
        <begin position="593"/>
        <end position="602"/>
    </location>
</feature>
<evidence type="ECO:0000256" key="5">
    <source>
        <dbReference type="ARBA" id="ARBA00022645"/>
    </source>
</evidence>
<keyword evidence="9 16" id="KW-0133">Cell shape</keyword>
<keyword evidence="13 16" id="KW-0717">Septation</keyword>
<dbReference type="EMBL" id="CP017755">
    <property type="protein sequence ID" value="AOZ08684.1"/>
    <property type="molecule type" value="Genomic_DNA"/>
</dbReference>
<dbReference type="InterPro" id="IPR050515">
    <property type="entry name" value="Beta-lactam/transpept"/>
</dbReference>
<reference evidence="20 21" key="1">
    <citation type="submission" date="2016-10" db="EMBL/GenBank/DDBJ databases">
        <title>Complete genome sequences of three Cupriavidus strains isolated from various Malaysian environments.</title>
        <authorList>
            <person name="Abdullah A.A.-A."/>
            <person name="Shafie N.A.H."/>
            <person name="Lau N.S."/>
        </authorList>
    </citation>
    <scope>NUCLEOTIDE SEQUENCE [LARGE SCALE GENOMIC DNA]</scope>
    <source>
        <strain evidence="20 21">USMAA1020</strain>
    </source>
</reference>
<evidence type="ECO:0000259" key="18">
    <source>
        <dbReference type="Pfam" id="PF00905"/>
    </source>
</evidence>
<evidence type="ECO:0000256" key="11">
    <source>
        <dbReference type="ARBA" id="ARBA00022989"/>
    </source>
</evidence>
<dbReference type="Gene3D" id="3.90.1310.10">
    <property type="entry name" value="Penicillin-binding protein 2a (Domain 2)"/>
    <property type="match status" value="1"/>
</dbReference>
<keyword evidence="14 16" id="KW-0131">Cell cycle</keyword>
<evidence type="ECO:0000256" key="16">
    <source>
        <dbReference type="HAMAP-Rule" id="MF_02080"/>
    </source>
</evidence>
<keyword evidence="3 16" id="KW-0997">Cell inner membrane</keyword>
<dbReference type="PANTHER" id="PTHR30627">
    <property type="entry name" value="PEPTIDOGLYCAN D,D-TRANSPEPTIDASE"/>
    <property type="match status" value="1"/>
</dbReference>
<keyword evidence="11 16" id="KW-1133">Transmembrane helix</keyword>
<dbReference type="GO" id="GO:0051301">
    <property type="term" value="P:cell division"/>
    <property type="evidence" value="ECO:0007669"/>
    <property type="project" value="UniProtKB-KW"/>
</dbReference>
<evidence type="ECO:0000256" key="14">
    <source>
        <dbReference type="ARBA" id="ARBA00023306"/>
    </source>
</evidence>
<evidence type="ECO:0000256" key="15">
    <source>
        <dbReference type="ARBA" id="ARBA00023316"/>
    </source>
</evidence>
<dbReference type="Pfam" id="PF00905">
    <property type="entry name" value="Transpeptidase"/>
    <property type="match status" value="1"/>
</dbReference>
<evidence type="ECO:0000313" key="21">
    <source>
        <dbReference type="Proteomes" id="UP000177515"/>
    </source>
</evidence>
<keyword evidence="8 16" id="KW-0378">Hydrolase</keyword>
<comment type="similarity">
    <text evidence="16">Belongs to the transpeptidase family. FtsI subfamily.</text>
</comment>
<keyword evidence="4 16" id="KW-0132">Cell division</keyword>
<feature type="active site" description="Acyl-ester intermediate" evidence="16">
    <location>
        <position position="306"/>
    </location>
</feature>
<evidence type="ECO:0000256" key="10">
    <source>
        <dbReference type="ARBA" id="ARBA00022984"/>
    </source>
</evidence>